<dbReference type="SUPFAM" id="SSF56672">
    <property type="entry name" value="DNA/RNA polymerases"/>
    <property type="match status" value="2"/>
</dbReference>
<dbReference type="Gene3D" id="3.30.70.270">
    <property type="match status" value="2"/>
</dbReference>
<dbReference type="InterPro" id="IPR043128">
    <property type="entry name" value="Rev_trsase/Diguanyl_cyclase"/>
</dbReference>
<dbReference type="InterPro" id="IPR043502">
    <property type="entry name" value="DNA/RNA_pol_sf"/>
</dbReference>
<dbReference type="Pfam" id="PF00078">
    <property type="entry name" value="RVT_1"/>
    <property type="match status" value="2"/>
</dbReference>
<evidence type="ECO:0000259" key="1">
    <source>
        <dbReference type="Pfam" id="PF00078"/>
    </source>
</evidence>
<protein>
    <recommendedName>
        <fullName evidence="1">Reverse transcriptase domain-containing protein</fullName>
    </recommendedName>
</protein>
<proteinExistence type="predicted"/>
<dbReference type="AlphaFoldDB" id="A0AA38SSW1"/>
<keyword evidence="3" id="KW-1185">Reference proteome</keyword>
<dbReference type="InterPro" id="IPR053134">
    <property type="entry name" value="RNA-dir_DNA_polymerase"/>
</dbReference>
<dbReference type="Proteomes" id="UP001172457">
    <property type="component" value="Chromosome 8"/>
</dbReference>
<comment type="caution">
    <text evidence="2">The sequence shown here is derived from an EMBL/GenBank/DDBJ whole genome shotgun (WGS) entry which is preliminary data.</text>
</comment>
<gene>
    <name evidence="2" type="ORF">OSB04_031365</name>
</gene>
<evidence type="ECO:0000313" key="3">
    <source>
        <dbReference type="Proteomes" id="UP001172457"/>
    </source>
</evidence>
<organism evidence="2 3">
    <name type="scientific">Centaurea solstitialis</name>
    <name type="common">yellow star-thistle</name>
    <dbReference type="NCBI Taxonomy" id="347529"/>
    <lineage>
        <taxon>Eukaryota</taxon>
        <taxon>Viridiplantae</taxon>
        <taxon>Streptophyta</taxon>
        <taxon>Embryophyta</taxon>
        <taxon>Tracheophyta</taxon>
        <taxon>Spermatophyta</taxon>
        <taxon>Magnoliopsida</taxon>
        <taxon>eudicotyledons</taxon>
        <taxon>Gunneridae</taxon>
        <taxon>Pentapetalae</taxon>
        <taxon>asterids</taxon>
        <taxon>campanulids</taxon>
        <taxon>Asterales</taxon>
        <taxon>Asteraceae</taxon>
        <taxon>Carduoideae</taxon>
        <taxon>Cardueae</taxon>
        <taxon>Centaureinae</taxon>
        <taxon>Centaurea</taxon>
    </lineage>
</organism>
<reference evidence="2" key="1">
    <citation type="submission" date="2023-03" db="EMBL/GenBank/DDBJ databases">
        <title>Chromosome-scale reference genome and RAD-based genetic map of yellow starthistle (Centaurea solstitialis) reveal putative structural variation and QTLs associated with invader traits.</title>
        <authorList>
            <person name="Reatini B."/>
            <person name="Cang F.A."/>
            <person name="Jiang Q."/>
            <person name="Mckibben M.T.W."/>
            <person name="Barker M.S."/>
            <person name="Rieseberg L.H."/>
            <person name="Dlugosch K.M."/>
        </authorList>
    </citation>
    <scope>NUCLEOTIDE SEQUENCE</scope>
    <source>
        <strain evidence="2">CAN-66</strain>
        <tissue evidence="2">Leaf</tissue>
    </source>
</reference>
<feature type="domain" description="Reverse transcriptase" evidence="1">
    <location>
        <begin position="78"/>
        <end position="204"/>
    </location>
</feature>
<sequence>MFTLAKARKHVLREVHGLLAGCGRQSQRGKEEDSCRCASVQGVSGCILDDLSGIPSERPVEFRVDLVPGAAPVAKAPYRLAHSETQKLLKQLEKLLEEGNSARLSIKSRYPLPRINDLFDQLQGTTWLSKIDLRSGYHQLKAREEYVHKTAFRTRYGHFEFIVMPFGLTNTPAAFIDLMNREDVDRSGIVYLNDVLNYLDRRRNMWSVYEMYWKSYAKNVMWKQERTAALGTLGSWLSEALVLASPEKVEDMTVADKLTAITSLVDRRSDLEFSGWDKCLRKCYLGLGNLKKRCGGTTRSCSKHKRFRGRNPGVLVTPRGDVFLREQGMIVPMVVAIPLGKIRSFGDNGSSYGLSGLVPVSKDQVQHRLARARLTCDDPAGGSSVSHFNWDEGCRVLGMSLDSDPVDNTQRISETEDVSLHEDTKVEMQEFVVMTKCTDIHQMHEPAWIRKRELERQERGVIPPRLGGVYPGVITQTEARIETKKTEPVIQIDPCLSLVLPTLVVTPVGFEGQVRTVWIWLFEVKEVTCTVLQEIVVEKSVIARDVFEGSVIELGSNGDSEPKWGRIDHSERRKKETTEMFTLAKARKHVLREVHGLLAGCGRQSQRGKEEDSCRCASVQGVSGCILDDLSGIPSERPVEFRVDLVPGAAPVAKAPYRLAHSETQKLLKQLEKLLEEGNSARLSIKSRYPLPRIDDLFDQLQGTTWLSKIDLRSGYHQLKAREEYVHKTAFRTRYGHFEFIVMPFGLTNTPAAFIDLMNRVCRKMWIGQGSYT</sequence>
<dbReference type="InterPro" id="IPR000477">
    <property type="entry name" value="RT_dom"/>
</dbReference>
<name>A0AA38SSW1_9ASTR</name>
<dbReference type="PANTHER" id="PTHR24559:SF444">
    <property type="entry name" value="REVERSE TRANSCRIPTASE DOMAIN-CONTAINING PROTEIN"/>
    <property type="match status" value="1"/>
</dbReference>
<dbReference type="EMBL" id="JARYMX010000008">
    <property type="protein sequence ID" value="KAJ9538632.1"/>
    <property type="molecule type" value="Genomic_DNA"/>
</dbReference>
<dbReference type="PANTHER" id="PTHR24559">
    <property type="entry name" value="TRANSPOSON TY3-I GAG-POL POLYPROTEIN"/>
    <property type="match status" value="1"/>
</dbReference>
<dbReference type="Gene3D" id="3.10.10.10">
    <property type="entry name" value="HIV Type 1 Reverse Transcriptase, subunit A, domain 1"/>
    <property type="match status" value="2"/>
</dbReference>
<accession>A0AA38SSW1</accession>
<evidence type="ECO:0000313" key="2">
    <source>
        <dbReference type="EMBL" id="KAJ9538632.1"/>
    </source>
</evidence>
<feature type="domain" description="Reverse transcriptase" evidence="1">
    <location>
        <begin position="657"/>
        <end position="764"/>
    </location>
</feature>
<dbReference type="CDD" id="cd01647">
    <property type="entry name" value="RT_LTR"/>
    <property type="match status" value="2"/>
</dbReference>